<dbReference type="Proteomes" id="UP000000600">
    <property type="component" value="Unassembled WGS sequence"/>
</dbReference>
<keyword evidence="1" id="KW-0175">Coiled coil</keyword>
<gene>
    <name evidence="2" type="ORF">GSPATT00037643001</name>
</gene>
<dbReference type="KEGG" id="ptm:GSPATT00037643001"/>
<evidence type="ECO:0008006" key="4">
    <source>
        <dbReference type="Google" id="ProtNLM"/>
    </source>
</evidence>
<sequence>MNSPFRISSARRSSGCRSECKQHFFTTNKLILKQPKDKEKLEETVMHLKLQINLLNDNNAKLRFEIQHLQKQLNKQEKALQMNKKLHIDSKMQTQQSDYTKAFNEEIFNISSQTCQIIAYSKQIKELENTVQQKNQQIEDLKRDTRKTRYTELQVLPSISLQIQYDVIQKEYEELLKKYQAQRHISQFANNDELNKDNIYLSKQLYDNQQLIQQLNAKIKKLETELHQSNFRRQQIERLIQEKDKELSLTHFEYSNPKKTIADLNKQWQQKLDLQQMSYQRQEQLLIYKQEQIAELEKKITDLEQQLQQKDFYHKKDIDNLHLVIATLKDQIFQLENEDKRKSLPVIDQPNESSDRNKKHASVIINKKRIQKVNFHEISLMLLELQMKLKLNEIPFNRLDQFIYSKSVKGCLTLSDLIETFKQQPFELNDEQATLIARFIIEPEQEEWIYYDVNCSNDIVIAISIFKNLIKPYELISGEEHKVLDAQLCQVMKQYQNKIVSYLQLQGDHCNIQEFRKALDYNDVNLSPKLDDLLMMKIYEQFRQLSKFKYSIIFDILK</sequence>
<dbReference type="InParanoid" id="A0CEI8"/>
<feature type="coiled-coil region" evidence="1">
    <location>
        <begin position="117"/>
        <end position="144"/>
    </location>
</feature>
<dbReference type="AlphaFoldDB" id="A0CEI8"/>
<accession>A0CEI8</accession>
<evidence type="ECO:0000313" key="2">
    <source>
        <dbReference type="EMBL" id="CAK69205.1"/>
    </source>
</evidence>
<evidence type="ECO:0000313" key="3">
    <source>
        <dbReference type="Proteomes" id="UP000000600"/>
    </source>
</evidence>
<reference evidence="2 3" key="1">
    <citation type="journal article" date="2006" name="Nature">
        <title>Global trends of whole-genome duplications revealed by the ciliate Paramecium tetraurelia.</title>
        <authorList>
            <consortium name="Genoscope"/>
            <person name="Aury J.-M."/>
            <person name="Jaillon O."/>
            <person name="Duret L."/>
            <person name="Noel B."/>
            <person name="Jubin C."/>
            <person name="Porcel B.M."/>
            <person name="Segurens B."/>
            <person name="Daubin V."/>
            <person name="Anthouard V."/>
            <person name="Aiach N."/>
            <person name="Arnaiz O."/>
            <person name="Billaut A."/>
            <person name="Beisson J."/>
            <person name="Blanc I."/>
            <person name="Bouhouche K."/>
            <person name="Camara F."/>
            <person name="Duharcourt S."/>
            <person name="Guigo R."/>
            <person name="Gogendeau D."/>
            <person name="Katinka M."/>
            <person name="Keller A.-M."/>
            <person name="Kissmehl R."/>
            <person name="Klotz C."/>
            <person name="Koll F."/>
            <person name="Le Moue A."/>
            <person name="Lepere C."/>
            <person name="Malinsky S."/>
            <person name="Nowacki M."/>
            <person name="Nowak J.K."/>
            <person name="Plattner H."/>
            <person name="Poulain J."/>
            <person name="Ruiz F."/>
            <person name="Serrano V."/>
            <person name="Zagulski M."/>
            <person name="Dessen P."/>
            <person name="Betermier M."/>
            <person name="Weissenbach J."/>
            <person name="Scarpelli C."/>
            <person name="Schachter V."/>
            <person name="Sperling L."/>
            <person name="Meyer E."/>
            <person name="Cohen J."/>
            <person name="Wincker P."/>
        </authorList>
    </citation>
    <scope>NUCLEOTIDE SEQUENCE [LARGE SCALE GENOMIC DNA]</scope>
    <source>
        <strain evidence="2 3">Stock d4-2</strain>
    </source>
</reference>
<organism evidence="2 3">
    <name type="scientific">Paramecium tetraurelia</name>
    <dbReference type="NCBI Taxonomy" id="5888"/>
    <lineage>
        <taxon>Eukaryota</taxon>
        <taxon>Sar</taxon>
        <taxon>Alveolata</taxon>
        <taxon>Ciliophora</taxon>
        <taxon>Intramacronucleata</taxon>
        <taxon>Oligohymenophorea</taxon>
        <taxon>Peniculida</taxon>
        <taxon>Parameciidae</taxon>
        <taxon>Paramecium</taxon>
    </lineage>
</organism>
<proteinExistence type="predicted"/>
<dbReference type="RefSeq" id="XP_001436602.1">
    <property type="nucleotide sequence ID" value="XM_001436565.1"/>
</dbReference>
<dbReference type="GO" id="GO:0005815">
    <property type="term" value="C:microtubule organizing center"/>
    <property type="evidence" value="ECO:0000318"/>
    <property type="project" value="GO_Central"/>
</dbReference>
<dbReference type="GeneID" id="5022387"/>
<dbReference type="OrthoDB" id="294225at2759"/>
<keyword evidence="3" id="KW-1185">Reference proteome</keyword>
<feature type="coiled-coil region" evidence="1">
    <location>
        <begin position="279"/>
        <end position="338"/>
    </location>
</feature>
<feature type="coiled-coil region" evidence="1">
    <location>
        <begin position="38"/>
        <end position="86"/>
    </location>
</feature>
<evidence type="ECO:0000256" key="1">
    <source>
        <dbReference type="SAM" id="Coils"/>
    </source>
</evidence>
<feature type="coiled-coil region" evidence="1">
    <location>
        <begin position="205"/>
        <end position="239"/>
    </location>
</feature>
<dbReference type="HOGENOM" id="CLU_495656_0_0_1"/>
<dbReference type="EMBL" id="CT868065">
    <property type="protein sequence ID" value="CAK69205.1"/>
    <property type="molecule type" value="Genomic_DNA"/>
</dbReference>
<dbReference type="OMA" id="SECKQHF"/>
<protein>
    <recommendedName>
        <fullName evidence="4">EF-hand domain-containing protein</fullName>
    </recommendedName>
</protein>
<name>A0CEI8_PARTE</name>